<evidence type="ECO:0000256" key="2">
    <source>
        <dbReference type="ARBA" id="ARBA00012121"/>
    </source>
</evidence>
<dbReference type="GO" id="GO:0005524">
    <property type="term" value="F:ATP binding"/>
    <property type="evidence" value="ECO:0007669"/>
    <property type="project" value="UniProtKB-KW"/>
</dbReference>
<gene>
    <name evidence="8" type="ORF">UFOPK4098_00182</name>
</gene>
<dbReference type="NCBIfam" id="TIGR00455">
    <property type="entry name" value="apsK"/>
    <property type="match status" value="1"/>
</dbReference>
<dbReference type="CDD" id="cd02027">
    <property type="entry name" value="APSK"/>
    <property type="match status" value="1"/>
</dbReference>
<dbReference type="GO" id="GO:0000103">
    <property type="term" value="P:sulfate assimilation"/>
    <property type="evidence" value="ECO:0007669"/>
    <property type="project" value="InterPro"/>
</dbReference>
<dbReference type="PANTHER" id="PTHR11055:SF1">
    <property type="entry name" value="PAPS SYNTHETASE, ISOFORM D"/>
    <property type="match status" value="1"/>
</dbReference>
<dbReference type="HAMAP" id="MF_00065">
    <property type="entry name" value="Adenylyl_sulf_kinase"/>
    <property type="match status" value="1"/>
</dbReference>
<dbReference type="EC" id="2.7.1.25" evidence="2"/>
<evidence type="ECO:0000313" key="8">
    <source>
        <dbReference type="EMBL" id="CAB5009224.1"/>
    </source>
</evidence>
<dbReference type="InterPro" id="IPR002891">
    <property type="entry name" value="APS"/>
</dbReference>
<dbReference type="AlphaFoldDB" id="A0A6J7Q4Q1"/>
<dbReference type="InterPro" id="IPR059117">
    <property type="entry name" value="APS_kinase_dom"/>
</dbReference>
<dbReference type="SUPFAM" id="SSF52540">
    <property type="entry name" value="P-loop containing nucleoside triphosphate hydrolases"/>
    <property type="match status" value="1"/>
</dbReference>
<name>A0A6J7Q4Q1_9ZZZZ</name>
<evidence type="ECO:0000256" key="5">
    <source>
        <dbReference type="ARBA" id="ARBA00022777"/>
    </source>
</evidence>
<evidence type="ECO:0000256" key="4">
    <source>
        <dbReference type="ARBA" id="ARBA00022741"/>
    </source>
</evidence>
<feature type="domain" description="APS kinase" evidence="7">
    <location>
        <begin position="32"/>
        <end position="183"/>
    </location>
</feature>
<evidence type="ECO:0000256" key="3">
    <source>
        <dbReference type="ARBA" id="ARBA00022679"/>
    </source>
</evidence>
<evidence type="ECO:0000256" key="1">
    <source>
        <dbReference type="ARBA" id="ARBA00004678"/>
    </source>
</evidence>
<dbReference type="Pfam" id="PF01583">
    <property type="entry name" value="APS_kinase"/>
    <property type="match status" value="1"/>
</dbReference>
<keyword evidence="6" id="KW-0067">ATP-binding</keyword>
<dbReference type="NCBIfam" id="NF003013">
    <property type="entry name" value="PRK03846.1"/>
    <property type="match status" value="1"/>
</dbReference>
<accession>A0A6J7Q4Q1</accession>
<protein>
    <recommendedName>
        <fullName evidence="2">adenylyl-sulfate kinase</fullName>
        <ecNumber evidence="2">2.7.1.25</ecNumber>
    </recommendedName>
</protein>
<dbReference type="Gene3D" id="3.40.50.300">
    <property type="entry name" value="P-loop containing nucleotide triphosphate hydrolases"/>
    <property type="match status" value="1"/>
</dbReference>
<dbReference type="InterPro" id="IPR027417">
    <property type="entry name" value="P-loop_NTPase"/>
</dbReference>
<dbReference type="EMBL" id="CAFBPN010000004">
    <property type="protein sequence ID" value="CAB5009224.1"/>
    <property type="molecule type" value="Genomic_DNA"/>
</dbReference>
<reference evidence="8" key="1">
    <citation type="submission" date="2020-05" db="EMBL/GenBank/DDBJ databases">
        <authorList>
            <person name="Chiriac C."/>
            <person name="Salcher M."/>
            <person name="Ghai R."/>
            <person name="Kavagutti S V."/>
        </authorList>
    </citation>
    <scope>NUCLEOTIDE SEQUENCE</scope>
</reference>
<keyword evidence="5" id="KW-0418">Kinase</keyword>
<dbReference type="PANTHER" id="PTHR11055">
    <property type="entry name" value="BIFUNCTIONAL 3'-PHOSPHOADENOSINE 5'-PHOSPHOSULFATE SYNTHASE"/>
    <property type="match status" value="1"/>
</dbReference>
<dbReference type="GO" id="GO:0004020">
    <property type="term" value="F:adenylylsulfate kinase activity"/>
    <property type="evidence" value="ECO:0007669"/>
    <property type="project" value="UniProtKB-EC"/>
</dbReference>
<sequence length="206" mass="22412">MNTENTPQPSGDIRWHEHAITRKDRWGKLNTRGCTLWLTGLSGAGKSTIANAAAHQLFTSGVPVYVLDGDNLRHGLNVDLGFSDEDRAENVRRVGEVAILLADAGFVVFVPIISPFAEGRQTVRQRHESSGLSFAEVFIATSVEECAERDTKGLYAKAAKGELTGLTGVDAPYEAPRSPEMTLLTSQRSVETCAEELLSGMNHLWS</sequence>
<evidence type="ECO:0000256" key="6">
    <source>
        <dbReference type="ARBA" id="ARBA00022840"/>
    </source>
</evidence>
<comment type="pathway">
    <text evidence="1">Sulfur metabolism.</text>
</comment>
<keyword evidence="4" id="KW-0547">Nucleotide-binding</keyword>
<organism evidence="8">
    <name type="scientific">freshwater metagenome</name>
    <dbReference type="NCBI Taxonomy" id="449393"/>
    <lineage>
        <taxon>unclassified sequences</taxon>
        <taxon>metagenomes</taxon>
        <taxon>ecological metagenomes</taxon>
    </lineage>
</organism>
<evidence type="ECO:0000259" key="7">
    <source>
        <dbReference type="Pfam" id="PF01583"/>
    </source>
</evidence>
<keyword evidence="3" id="KW-0808">Transferase</keyword>
<proteinExistence type="inferred from homology"/>